<dbReference type="Pfam" id="PF13561">
    <property type="entry name" value="adh_short_C2"/>
    <property type="match status" value="1"/>
</dbReference>
<dbReference type="InterPro" id="IPR036291">
    <property type="entry name" value="NAD(P)-bd_dom_sf"/>
</dbReference>
<accession>A0A1I3L217</accession>
<evidence type="ECO:0000313" key="4">
    <source>
        <dbReference type="Proteomes" id="UP000199025"/>
    </source>
</evidence>
<dbReference type="InterPro" id="IPR002347">
    <property type="entry name" value="SDR_fam"/>
</dbReference>
<proteinExistence type="inferred from homology"/>
<dbReference type="OrthoDB" id="9787298at2"/>
<gene>
    <name evidence="3" type="ORF">SAMN05421835_101786</name>
</gene>
<reference evidence="3 4" key="1">
    <citation type="submission" date="2016-10" db="EMBL/GenBank/DDBJ databases">
        <authorList>
            <person name="de Groot N.N."/>
        </authorList>
    </citation>
    <scope>NUCLEOTIDE SEQUENCE [LARGE SCALE GENOMIC DNA]</scope>
    <source>
        <strain evidence="3 4">DSM 44468</strain>
    </source>
</reference>
<name>A0A1I3L217_9PSEU</name>
<dbReference type="Proteomes" id="UP000199025">
    <property type="component" value="Unassembled WGS sequence"/>
</dbReference>
<dbReference type="CDD" id="cd05233">
    <property type="entry name" value="SDR_c"/>
    <property type="match status" value="1"/>
</dbReference>
<dbReference type="SUPFAM" id="SSF51735">
    <property type="entry name" value="NAD(P)-binding Rossmann-fold domains"/>
    <property type="match status" value="1"/>
</dbReference>
<dbReference type="FunFam" id="3.40.50.720:FF:000084">
    <property type="entry name" value="Short-chain dehydrogenase reductase"/>
    <property type="match status" value="1"/>
</dbReference>
<dbReference type="GO" id="GO:0048038">
    <property type="term" value="F:quinone binding"/>
    <property type="evidence" value="ECO:0007669"/>
    <property type="project" value="TreeGrafter"/>
</dbReference>
<dbReference type="GO" id="GO:0006633">
    <property type="term" value="P:fatty acid biosynthetic process"/>
    <property type="evidence" value="ECO:0007669"/>
    <property type="project" value="TreeGrafter"/>
</dbReference>
<dbReference type="EMBL" id="FORP01000001">
    <property type="protein sequence ID" value="SFI78760.1"/>
    <property type="molecule type" value="Genomic_DNA"/>
</dbReference>
<protein>
    <submittedName>
        <fullName evidence="3">NAD(P)-dependent dehydrogenase, short-chain alcohol dehydrogenase family</fullName>
    </submittedName>
</protein>
<evidence type="ECO:0000313" key="3">
    <source>
        <dbReference type="EMBL" id="SFI78760.1"/>
    </source>
</evidence>
<dbReference type="PANTHER" id="PTHR42760">
    <property type="entry name" value="SHORT-CHAIN DEHYDROGENASES/REDUCTASES FAMILY MEMBER"/>
    <property type="match status" value="1"/>
</dbReference>
<dbReference type="PRINTS" id="PR00080">
    <property type="entry name" value="SDRFAMILY"/>
</dbReference>
<dbReference type="PRINTS" id="PR00081">
    <property type="entry name" value="GDHRDH"/>
</dbReference>
<dbReference type="AlphaFoldDB" id="A0A1I3L217"/>
<comment type="similarity">
    <text evidence="1">Belongs to the short-chain dehydrogenases/reductases (SDR) family.</text>
</comment>
<dbReference type="Gene3D" id="3.40.50.720">
    <property type="entry name" value="NAD(P)-binding Rossmann-like Domain"/>
    <property type="match status" value="1"/>
</dbReference>
<dbReference type="GO" id="GO:0016616">
    <property type="term" value="F:oxidoreductase activity, acting on the CH-OH group of donors, NAD or NADP as acceptor"/>
    <property type="evidence" value="ECO:0007669"/>
    <property type="project" value="TreeGrafter"/>
</dbReference>
<evidence type="ECO:0000256" key="1">
    <source>
        <dbReference type="ARBA" id="ARBA00006484"/>
    </source>
</evidence>
<sequence length="242" mass="25942">MDRLTGKTALITGGSEGIGLAIATAFAREGANLVLLARDSRKLDAVTLPNTRTVAVDLNDEDALVAAAGSLDVDVLVNNAGVSHMPPLSELTKPQFDAMVHLNLRVPVLLTQLLRERLSAIVNISSYWADKMVAGRPSSVYSATRGALNSLTKALANELGPRVRVNAIAPGSIRTPTFERAYLARMTSDQRADYLHYVHDAYPAQRIGEPEDVAEAAVYLASDDARWVTGTVLHVDGGLTIR</sequence>
<evidence type="ECO:0000256" key="2">
    <source>
        <dbReference type="ARBA" id="ARBA00023002"/>
    </source>
</evidence>
<dbReference type="PANTHER" id="PTHR42760:SF133">
    <property type="entry name" value="3-OXOACYL-[ACYL-CARRIER-PROTEIN] REDUCTASE"/>
    <property type="match status" value="1"/>
</dbReference>
<organism evidence="3 4">
    <name type="scientific">Amycolatopsis sacchari</name>
    <dbReference type="NCBI Taxonomy" id="115433"/>
    <lineage>
        <taxon>Bacteria</taxon>
        <taxon>Bacillati</taxon>
        <taxon>Actinomycetota</taxon>
        <taxon>Actinomycetes</taxon>
        <taxon>Pseudonocardiales</taxon>
        <taxon>Pseudonocardiaceae</taxon>
        <taxon>Amycolatopsis</taxon>
    </lineage>
</organism>
<dbReference type="RefSeq" id="WP_091504230.1">
    <property type="nucleotide sequence ID" value="NZ_CBDQZW010000002.1"/>
</dbReference>
<keyword evidence="2" id="KW-0560">Oxidoreductase</keyword>
<dbReference type="STRING" id="115433.SAMN05421835_101786"/>
<keyword evidence="4" id="KW-1185">Reference proteome</keyword>